<dbReference type="SUPFAM" id="SSF51730">
    <property type="entry name" value="FAD-linked oxidoreductase"/>
    <property type="match status" value="1"/>
</dbReference>
<dbReference type="InterPro" id="IPR025703">
    <property type="entry name" value="Bifunct_PutA"/>
</dbReference>
<keyword evidence="11 18" id="KW-0238">DNA-binding</keyword>
<dbReference type="EC" id="1.5.5.2" evidence="18"/>
<dbReference type="GO" id="GO:0003842">
    <property type="term" value="F:L-glutamate gamma-semialdehyde dehydrogenase activity"/>
    <property type="evidence" value="ECO:0007669"/>
    <property type="project" value="UniProtKB-UniRule"/>
</dbReference>
<dbReference type="InterPro" id="IPR005933">
    <property type="entry name" value="PutA_C"/>
</dbReference>
<dbReference type="InterPro" id="IPR016162">
    <property type="entry name" value="Ald_DH_N"/>
</dbReference>
<dbReference type="InterPro" id="IPR024082">
    <property type="entry name" value="PRODH_PutA_dom_II"/>
</dbReference>
<dbReference type="InterPro" id="IPR016160">
    <property type="entry name" value="Ald_DH_CS_CYS"/>
</dbReference>
<evidence type="ECO:0000256" key="10">
    <source>
        <dbReference type="ARBA" id="ARBA00023062"/>
    </source>
</evidence>
<dbReference type="InterPro" id="IPR050485">
    <property type="entry name" value="Proline_metab_enzyme"/>
</dbReference>
<evidence type="ECO:0000256" key="4">
    <source>
        <dbReference type="ARBA" id="ARBA00022491"/>
    </source>
</evidence>
<feature type="domain" description="Proline utilization A proline dehydrogenase N-terminal" evidence="23">
    <location>
        <begin position="16"/>
        <end position="59"/>
    </location>
</feature>
<comment type="caution">
    <text evidence="24">The sequence shown here is derived from an EMBL/GenBank/DDBJ whole genome shotgun (WGS) entry which is preliminary data.</text>
</comment>
<evidence type="ECO:0000256" key="16">
    <source>
        <dbReference type="ARBA" id="ARBA00060889"/>
    </source>
</evidence>
<dbReference type="Gene3D" id="3.20.20.220">
    <property type="match status" value="2"/>
</dbReference>
<comment type="catalytic activity">
    <reaction evidence="15 18">
        <text>L-proline + a quinone = (S)-1-pyrroline-5-carboxylate + a quinol + H(+)</text>
        <dbReference type="Rhea" id="RHEA:23784"/>
        <dbReference type="ChEBI" id="CHEBI:15378"/>
        <dbReference type="ChEBI" id="CHEBI:17388"/>
        <dbReference type="ChEBI" id="CHEBI:24646"/>
        <dbReference type="ChEBI" id="CHEBI:60039"/>
        <dbReference type="ChEBI" id="CHEBI:132124"/>
        <dbReference type="EC" id="1.5.5.2"/>
    </reaction>
</comment>
<dbReference type="AlphaFoldDB" id="A0A3N1Y206"/>
<dbReference type="PIRSF" id="PIRSF000197">
    <property type="entry name" value="Bifunct_PutA"/>
    <property type="match status" value="1"/>
</dbReference>
<evidence type="ECO:0000256" key="1">
    <source>
        <dbReference type="ARBA" id="ARBA00001974"/>
    </source>
</evidence>
<keyword evidence="6 18" id="KW-0274">FAD</keyword>
<dbReference type="PANTHER" id="PTHR42862:SF1">
    <property type="entry name" value="DELTA-1-PYRROLINE-5-CARBOXYLATE DEHYDROGENASE 2, ISOFORM A-RELATED"/>
    <property type="match status" value="1"/>
</dbReference>
<evidence type="ECO:0000256" key="11">
    <source>
        <dbReference type="ARBA" id="ARBA00023125"/>
    </source>
</evidence>
<sequence>MIRPQNMSSAGGAGLRAVREAYLAPEADAVMRLVAEARTDAATGARIEARARALVETVRAERTRRGGLDAFLHEYDLSSREGIVLMCLAEALLRIPDPETANRLIRDKLAEADFSRHLGEGGSIFVNASTWALMLTGRLVRLSERETEDVGGFLQRLVARSGEPVVRQALLAAMRILGRQFVMGRTIGEALARAREAEGRGYRHSYDMLGEAARTRADAERYHRAYLGAIEAIGREAGGRGPLEGPGISVKLSALHPRYEEAQRERVLAELWPRLREIAAAAREVDIGLTIDAEEAERLDLSLALVERLARDPGLAGWEGLGLAVQAYQKRARPLIDWLEGLARASGRRLMVRLVKGAYWDTEIKRAQERGLAGYPVFTRKVYTDVSYLACARRLLAAGAAFYPQFATHNAHTVAWVLEMAAGRRDLEFQRLHGMGEPLYDQVVGPEGVACRVYAPVGSHEDLLPYLVRRLLENGANTSFVNRIVDERLPVEAIVADPVARAADLAGAPHPRIPLPADLYAPQRRNSAGIELNDPLALARLAEGMGAFGEHRWRAAPLVAGRAREGRARPVHEPADRRRVAGEVVEADEALVDEALAVAAAAQPAWDATPATRRAEILERVAELYERHRDELMAIAVREGGKTIPDALAEVREAVDFCRYYAAQTRAAFAEPMRLPGPTGEDNRMSLHGRGVFACISPWNFPLAIFTGQVAAALAAGNAVVAKPAEQTPLMAARAVALMHEAGVPGEVLHLLPGAGEVVGARLVADPRTAGVAFTGSTETARHIHRALAAREGPIVPLIAETGGQNCMVVDSSALPEQVVVDVLTSAFRSAGQRCSALRVLFVQEEVAERLLRMIAGAMDELAIGDPRWLATDVGPVIDEQARATLAAHVERMEREARILHRLPLPGETANGTFFPPTLVELDHIGRLEREVFGPVLHVIRYRASALDRVIEAINGTGYGLTLGVHTRIDATARYIHARVRVGNTYVNRNMIGAVVGVQPFGGEGLSGTGPKAGGPHYLLRFATERTLSIDTTAAGGNASLVSLQDEEAEGGSKP</sequence>
<dbReference type="OrthoDB" id="9812625at2"/>
<dbReference type="UniPathway" id="UPA00261">
    <property type="reaction ID" value="UER00373"/>
</dbReference>
<dbReference type="CDD" id="cd07125">
    <property type="entry name" value="ALDH_PutA-P5CDH"/>
    <property type="match status" value="1"/>
</dbReference>
<evidence type="ECO:0000259" key="20">
    <source>
        <dbReference type="Pfam" id="PF00171"/>
    </source>
</evidence>
<evidence type="ECO:0000256" key="17">
    <source>
        <dbReference type="ARBA" id="ARBA00060911"/>
    </source>
</evidence>
<protein>
    <recommendedName>
        <fullName evidence="18">Bifunctional protein PutA</fullName>
    </recommendedName>
    <domain>
        <recommendedName>
            <fullName evidence="18">Proline dehydrogenase</fullName>
            <ecNumber evidence="18">1.5.5.2</ecNumber>
        </recommendedName>
        <alternativeName>
            <fullName evidence="18">Proline oxidase</fullName>
        </alternativeName>
    </domain>
    <domain>
        <recommendedName>
            <fullName evidence="18">Delta-1-pyrroline-5-carboxylate dehydrogenase</fullName>
            <shortName evidence="18">P5C dehydrogenase</shortName>
            <ecNumber evidence="18">1.2.1.88</ecNumber>
        </recommendedName>
        <alternativeName>
            <fullName evidence="18">L-glutamate gamma-semialdehyde dehydrogenase</fullName>
        </alternativeName>
    </domain>
</protein>
<dbReference type="InterPro" id="IPR024089">
    <property type="entry name" value="PRODH_PutA_dom_I/II"/>
</dbReference>
<evidence type="ECO:0000256" key="12">
    <source>
        <dbReference type="ARBA" id="ARBA00023163"/>
    </source>
</evidence>
<comment type="catalytic activity">
    <reaction evidence="14 18">
        <text>L-glutamate 5-semialdehyde + NAD(+) + H2O = L-glutamate + NADH + 2 H(+)</text>
        <dbReference type="Rhea" id="RHEA:30235"/>
        <dbReference type="ChEBI" id="CHEBI:15377"/>
        <dbReference type="ChEBI" id="CHEBI:15378"/>
        <dbReference type="ChEBI" id="CHEBI:29985"/>
        <dbReference type="ChEBI" id="CHEBI:57540"/>
        <dbReference type="ChEBI" id="CHEBI:57945"/>
        <dbReference type="ChEBI" id="CHEBI:58066"/>
        <dbReference type="EC" id="1.2.1.88"/>
    </reaction>
</comment>
<dbReference type="Pfam" id="PF18327">
    <property type="entry name" value="PRODH"/>
    <property type="match status" value="1"/>
</dbReference>
<dbReference type="PANTHER" id="PTHR42862">
    <property type="entry name" value="DELTA-1-PYRROLINE-5-CARBOXYLATE DEHYDROGENASE 1, ISOFORM A-RELATED"/>
    <property type="match status" value="1"/>
</dbReference>
<evidence type="ECO:0000256" key="3">
    <source>
        <dbReference type="ARBA" id="ARBA00004786"/>
    </source>
</evidence>
<dbReference type="InterPro" id="IPR016163">
    <property type="entry name" value="Ald_DH_C"/>
</dbReference>
<dbReference type="NCBIfam" id="TIGR01238">
    <property type="entry name" value="D1pyr5carbox3"/>
    <property type="match status" value="1"/>
</dbReference>
<feature type="domain" description="Proline dehydrogenase" evidence="21">
    <location>
        <begin position="191"/>
        <end position="483"/>
    </location>
</feature>
<comment type="similarity">
    <text evidence="17 18">In the C-terminal section; belongs to the aldehyde dehydrogenase family.</text>
</comment>
<dbReference type="SUPFAM" id="SSF53720">
    <property type="entry name" value="ALDH-like"/>
    <property type="match status" value="1"/>
</dbReference>
<evidence type="ECO:0000256" key="19">
    <source>
        <dbReference type="PIRSR" id="PIRSR000197-1"/>
    </source>
</evidence>
<feature type="domain" description="Aldehyde dehydrogenase" evidence="20">
    <location>
        <begin position="567"/>
        <end position="1024"/>
    </location>
</feature>
<feature type="active site" evidence="19">
    <location>
        <position position="801"/>
    </location>
</feature>
<evidence type="ECO:0000259" key="22">
    <source>
        <dbReference type="Pfam" id="PF14850"/>
    </source>
</evidence>
<dbReference type="GO" id="GO:0003700">
    <property type="term" value="F:DNA-binding transcription factor activity"/>
    <property type="evidence" value="ECO:0007669"/>
    <property type="project" value="InterPro"/>
</dbReference>
<evidence type="ECO:0000313" key="25">
    <source>
        <dbReference type="Proteomes" id="UP000276634"/>
    </source>
</evidence>
<dbReference type="NCBIfam" id="NF008869">
    <property type="entry name" value="PRK11904.1"/>
    <property type="match status" value="1"/>
</dbReference>
<comment type="cofactor">
    <cofactor evidence="1 18">
        <name>FAD</name>
        <dbReference type="ChEBI" id="CHEBI:57692"/>
    </cofactor>
</comment>
<proteinExistence type="inferred from homology"/>
<comment type="function">
    <text evidence="18">Oxidizes proline to glutamate for use as a carbon and nitrogen source.</text>
</comment>
<dbReference type="GO" id="GO:0003677">
    <property type="term" value="F:DNA binding"/>
    <property type="evidence" value="ECO:0007669"/>
    <property type="project" value="UniProtKB-KW"/>
</dbReference>
<gene>
    <name evidence="24" type="ORF">EDC57_2064</name>
</gene>
<dbReference type="Proteomes" id="UP000276634">
    <property type="component" value="Unassembled WGS sequence"/>
</dbReference>
<dbReference type="GO" id="GO:0010133">
    <property type="term" value="P:L-proline catabolic process to L-glutamate"/>
    <property type="evidence" value="ECO:0007669"/>
    <property type="project" value="UniProtKB-UniRule"/>
</dbReference>
<keyword evidence="13" id="KW-0511">Multifunctional enzyme</keyword>
<evidence type="ECO:0000256" key="15">
    <source>
        <dbReference type="ARBA" id="ARBA00048779"/>
    </source>
</evidence>
<keyword evidence="5 18" id="KW-0285">Flavoprotein</keyword>
<dbReference type="GO" id="GO:0009898">
    <property type="term" value="C:cytoplasmic side of plasma membrane"/>
    <property type="evidence" value="ECO:0007669"/>
    <property type="project" value="TreeGrafter"/>
</dbReference>
<dbReference type="EMBL" id="RJVI01000002">
    <property type="protein sequence ID" value="ROR32850.1"/>
    <property type="molecule type" value="Genomic_DNA"/>
</dbReference>
<evidence type="ECO:0000256" key="7">
    <source>
        <dbReference type="ARBA" id="ARBA00023002"/>
    </source>
</evidence>
<dbReference type="InterPro" id="IPR002872">
    <property type="entry name" value="Proline_DH_dom"/>
</dbReference>
<dbReference type="Pfam" id="PF00171">
    <property type="entry name" value="Aldedh"/>
    <property type="match status" value="1"/>
</dbReference>
<evidence type="ECO:0000256" key="2">
    <source>
        <dbReference type="ARBA" id="ARBA00004739"/>
    </source>
</evidence>
<evidence type="ECO:0000256" key="8">
    <source>
        <dbReference type="ARBA" id="ARBA00023015"/>
    </source>
</evidence>
<comment type="similarity">
    <text evidence="16 18">In the N-terminal section; belongs to the proline dehydrogenase family.</text>
</comment>
<keyword evidence="12 18" id="KW-0804">Transcription</keyword>
<comment type="pathway">
    <text evidence="2 18">Amino-acid degradation; L-proline degradation into L-glutamate; L-glutamate from L-proline: step 1/2.</text>
</comment>
<evidence type="ECO:0000259" key="23">
    <source>
        <dbReference type="Pfam" id="PF18327"/>
    </source>
</evidence>
<evidence type="ECO:0000313" key="24">
    <source>
        <dbReference type="EMBL" id="ROR32850.1"/>
    </source>
</evidence>
<dbReference type="SUPFAM" id="SSF81935">
    <property type="entry name" value="N-terminal domain of bifunctional PutA protein"/>
    <property type="match status" value="1"/>
</dbReference>
<accession>A0A3N1Y206</accession>
<organism evidence="24 25">
    <name type="scientific">Inmirania thermothiophila</name>
    <dbReference type="NCBI Taxonomy" id="1750597"/>
    <lineage>
        <taxon>Bacteria</taxon>
        <taxon>Pseudomonadati</taxon>
        <taxon>Pseudomonadota</taxon>
        <taxon>Gammaproteobacteria</taxon>
        <taxon>Chromatiales</taxon>
        <taxon>Ectothiorhodospiraceae</taxon>
        <taxon>Inmirania</taxon>
    </lineage>
</organism>
<keyword evidence="10 18" id="KW-0642">Proline metabolism</keyword>
<dbReference type="FunFam" id="3.40.309.10:FF:000005">
    <property type="entry name" value="1-pyrroline-5-carboxylate dehydrogenase 1"/>
    <property type="match status" value="1"/>
</dbReference>
<dbReference type="Gene3D" id="3.40.309.10">
    <property type="entry name" value="Aldehyde Dehydrogenase, Chain A, domain 2"/>
    <property type="match status" value="1"/>
</dbReference>
<keyword evidence="4 18" id="KW-0678">Repressor</keyword>
<evidence type="ECO:0000256" key="9">
    <source>
        <dbReference type="ARBA" id="ARBA00023027"/>
    </source>
</evidence>
<dbReference type="InterPro" id="IPR041349">
    <property type="entry name" value="PRODH"/>
</dbReference>
<dbReference type="Pfam" id="PF14850">
    <property type="entry name" value="Pro_dh-DNA_bdg"/>
    <property type="match status" value="1"/>
</dbReference>
<dbReference type="EC" id="1.2.1.88" evidence="18"/>
<name>A0A3N1Y206_9GAMM</name>
<keyword evidence="8 18" id="KW-0805">Transcription regulation</keyword>
<keyword evidence="25" id="KW-1185">Reference proteome</keyword>
<dbReference type="Gene3D" id="3.40.605.10">
    <property type="entry name" value="Aldehyde Dehydrogenase, Chain A, domain 1"/>
    <property type="match status" value="1"/>
</dbReference>
<keyword evidence="9 18" id="KW-0520">NAD</keyword>
<evidence type="ECO:0000256" key="18">
    <source>
        <dbReference type="PIRNR" id="PIRNR000197"/>
    </source>
</evidence>
<keyword evidence="7 18" id="KW-0560">Oxidoreductase</keyword>
<feature type="active site" evidence="19">
    <location>
        <position position="835"/>
    </location>
</feature>
<evidence type="ECO:0000256" key="6">
    <source>
        <dbReference type="ARBA" id="ARBA00022827"/>
    </source>
</evidence>
<dbReference type="PROSITE" id="PS00070">
    <property type="entry name" value="ALDEHYDE_DEHYDR_CYS"/>
    <property type="match status" value="1"/>
</dbReference>
<dbReference type="InterPro" id="IPR016161">
    <property type="entry name" value="Ald_DH/histidinol_DH"/>
</dbReference>
<dbReference type="RefSeq" id="WP_123401748.1">
    <property type="nucleotide sequence ID" value="NZ_RJVI01000002.1"/>
</dbReference>
<evidence type="ECO:0000256" key="5">
    <source>
        <dbReference type="ARBA" id="ARBA00022630"/>
    </source>
</evidence>
<dbReference type="FunFam" id="3.20.20.220:FF:000004">
    <property type="entry name" value="Bifunctional protein PutA"/>
    <property type="match status" value="1"/>
</dbReference>
<dbReference type="InterPro" id="IPR015590">
    <property type="entry name" value="Aldehyde_DH_dom"/>
</dbReference>
<feature type="domain" description="Proline dehydrogenase PutA" evidence="22">
    <location>
        <begin position="68"/>
        <end position="181"/>
    </location>
</feature>
<reference evidence="24 25" key="1">
    <citation type="submission" date="2018-11" db="EMBL/GenBank/DDBJ databases">
        <title>Genomic Encyclopedia of Type Strains, Phase IV (KMG-IV): sequencing the most valuable type-strain genomes for metagenomic binning, comparative biology and taxonomic classification.</title>
        <authorList>
            <person name="Goeker M."/>
        </authorList>
    </citation>
    <scope>NUCLEOTIDE SEQUENCE [LARGE SCALE GENOMIC DNA]</scope>
    <source>
        <strain evidence="24 25">DSM 100275</strain>
    </source>
</reference>
<evidence type="ECO:0000259" key="21">
    <source>
        <dbReference type="Pfam" id="PF01619"/>
    </source>
</evidence>
<evidence type="ECO:0000256" key="14">
    <source>
        <dbReference type="ARBA" id="ARBA00048142"/>
    </source>
</evidence>
<dbReference type="InterPro" id="IPR029041">
    <property type="entry name" value="FAD-linked_oxidoreductase-like"/>
</dbReference>
<comment type="pathway">
    <text evidence="3 18">Amino-acid degradation; L-proline degradation into L-glutamate; L-glutamate from L-proline: step 2/2.</text>
</comment>
<dbReference type="GO" id="GO:0004657">
    <property type="term" value="F:proline dehydrogenase activity"/>
    <property type="evidence" value="ECO:0007669"/>
    <property type="project" value="UniProtKB-UniRule"/>
</dbReference>
<evidence type="ECO:0000256" key="13">
    <source>
        <dbReference type="ARBA" id="ARBA00023268"/>
    </source>
</evidence>
<dbReference type="Pfam" id="PF01619">
    <property type="entry name" value="Pro_dh"/>
    <property type="match status" value="1"/>
</dbReference>